<evidence type="ECO:0000313" key="17">
    <source>
        <dbReference type="EMBL" id="OGD29863.1"/>
    </source>
</evidence>
<dbReference type="Pfam" id="PF02403">
    <property type="entry name" value="Seryl_tRNA_N"/>
    <property type="match status" value="1"/>
</dbReference>
<evidence type="ECO:0000259" key="16">
    <source>
        <dbReference type="PROSITE" id="PS50862"/>
    </source>
</evidence>
<feature type="site" description="Important for serine binding" evidence="13">
    <location>
        <position position="380"/>
    </location>
</feature>
<dbReference type="InterPro" id="IPR006195">
    <property type="entry name" value="aa-tRNA-synth_II"/>
</dbReference>
<dbReference type="SUPFAM" id="SSF55681">
    <property type="entry name" value="Class II aaRS and biotin synthetases"/>
    <property type="match status" value="1"/>
</dbReference>
<dbReference type="AlphaFoldDB" id="A0A1F5BH39"/>
<evidence type="ECO:0000256" key="4">
    <source>
        <dbReference type="ARBA" id="ARBA00022490"/>
    </source>
</evidence>
<dbReference type="Gene3D" id="1.10.287.40">
    <property type="entry name" value="Serine-tRNA synthetase, tRNA binding domain"/>
    <property type="match status" value="1"/>
</dbReference>
<dbReference type="CDD" id="cd00770">
    <property type="entry name" value="SerRS_core"/>
    <property type="match status" value="1"/>
</dbReference>
<dbReference type="PANTHER" id="PTHR43697">
    <property type="entry name" value="SERYL-TRNA SYNTHETASE"/>
    <property type="match status" value="1"/>
</dbReference>
<dbReference type="InterPro" id="IPR010978">
    <property type="entry name" value="tRNA-bd_arm"/>
</dbReference>
<evidence type="ECO:0000256" key="3">
    <source>
        <dbReference type="ARBA" id="ARBA00010728"/>
    </source>
</evidence>
<dbReference type="NCBIfam" id="TIGR00414">
    <property type="entry name" value="serS"/>
    <property type="match status" value="1"/>
</dbReference>
<dbReference type="Pfam" id="PF00587">
    <property type="entry name" value="tRNA-synt_2b"/>
    <property type="match status" value="1"/>
</dbReference>
<feature type="binding site" evidence="13">
    <location>
        <position position="378"/>
    </location>
    <ligand>
        <name>L-serine</name>
        <dbReference type="ChEBI" id="CHEBI:33384"/>
    </ligand>
</feature>
<keyword evidence="15" id="KW-0175">Coiled coil</keyword>
<keyword evidence="8 12" id="KW-0648">Protein biosynthesis</keyword>
<dbReference type="InterPro" id="IPR033729">
    <property type="entry name" value="SerRS_core"/>
</dbReference>
<comment type="subunit">
    <text evidence="12">Homodimer. The tRNA molecule binds across the dimer.</text>
</comment>
<dbReference type="EC" id="6.1.1.11" evidence="12"/>
<feature type="binding site" evidence="14">
    <location>
        <begin position="273"/>
        <end position="276"/>
    </location>
    <ligand>
        <name>ATP</name>
        <dbReference type="ChEBI" id="CHEBI:30616"/>
    </ligand>
</feature>
<evidence type="ECO:0000256" key="11">
    <source>
        <dbReference type="ARBA" id="ARBA00048823"/>
    </source>
</evidence>
<comment type="caution">
    <text evidence="17">The sequence shown here is derived from an EMBL/GenBank/DDBJ whole genome shotgun (WGS) entry which is preliminary data.</text>
</comment>
<protein>
    <recommendedName>
        <fullName evidence="12">Serine--tRNA ligase</fullName>
        <ecNumber evidence="12">6.1.1.11</ecNumber>
    </recommendedName>
    <alternativeName>
        <fullName evidence="12">Seryl-tRNA synthetase</fullName>
        <shortName evidence="12">SerRS</shortName>
    </alternativeName>
    <alternativeName>
        <fullName evidence="12">Seryl-tRNA(Ser/Sec) synthetase</fullName>
    </alternativeName>
</protein>
<keyword evidence="4 12" id="KW-0963">Cytoplasm</keyword>
<dbReference type="PROSITE" id="PS50862">
    <property type="entry name" value="AA_TRNA_LIGASE_II"/>
    <property type="match status" value="1"/>
</dbReference>
<evidence type="ECO:0000256" key="10">
    <source>
        <dbReference type="ARBA" id="ARBA00047929"/>
    </source>
</evidence>
<feature type="domain" description="Aminoacyl-transfer RNA synthetases class-II family profile" evidence="16">
    <location>
        <begin position="184"/>
        <end position="405"/>
    </location>
</feature>
<evidence type="ECO:0000256" key="8">
    <source>
        <dbReference type="ARBA" id="ARBA00022917"/>
    </source>
</evidence>
<dbReference type="GO" id="GO:0005737">
    <property type="term" value="C:cytoplasm"/>
    <property type="evidence" value="ECO:0007669"/>
    <property type="project" value="UniProtKB-SubCell"/>
</dbReference>
<evidence type="ECO:0000256" key="2">
    <source>
        <dbReference type="ARBA" id="ARBA00005045"/>
    </source>
</evidence>
<comment type="domain">
    <text evidence="12">Consists of two distinct domains, a catalytic core and a N-terminal extension that is involved in tRNA binding.</text>
</comment>
<dbReference type="GO" id="GO:0016260">
    <property type="term" value="P:selenocysteine biosynthetic process"/>
    <property type="evidence" value="ECO:0007669"/>
    <property type="project" value="UniProtKB-UniRule"/>
</dbReference>
<sequence length="423" mass="48073">MINLELLRTSPEKIKEGLKKRNMKLDIEPILELDKKHRELLTQVEQLRHEQNQLSKEIGHVTGEEWTAMIKQMKALKTRLKELGPELGLLEEALRNALQSIPNLPAADAPVGRDESENAVAREVGKKPVFDFKPKDYLTLANGLIDTERSAKVAGSRFAYVFGDLARMEFALVNLAFDTLIPHGFIPVNPPVMIKPKVYEGMGRLAGDQKEERYYLSKDDLYLVGSAEHTIGPIHMDEIFDAADLPRRYVGFSTCFRREAGSYGKDTKGILRVHQFDKVEMFVFSLPENSEEEHRFLLSRQEELMQLLKLPYRVVQICTGDMGFTDAKQYDIETWLPGQNQYRETHSCSNTTDFQARGINAKYRNTAAKKTELVHMLNATGFAIGRVLIAIIENYQQKDGSVKVPDVLQKYLGGLDKIRPFSA</sequence>
<proteinExistence type="inferred from homology"/>
<feature type="binding site" evidence="12 14">
    <location>
        <begin position="344"/>
        <end position="347"/>
    </location>
    <ligand>
        <name>ATP</name>
        <dbReference type="ChEBI" id="CHEBI:30616"/>
    </ligand>
</feature>
<dbReference type="InterPro" id="IPR042103">
    <property type="entry name" value="SerRS_1_N_sf"/>
</dbReference>
<accession>A0A1F5BH39</accession>
<evidence type="ECO:0000256" key="6">
    <source>
        <dbReference type="ARBA" id="ARBA00022741"/>
    </source>
</evidence>
<dbReference type="InterPro" id="IPR045864">
    <property type="entry name" value="aa-tRNA-synth_II/BPL/LPL"/>
</dbReference>
<comment type="caution">
    <text evidence="12">Lacks conserved residue(s) required for the propagation of feature annotation.</text>
</comment>
<dbReference type="EMBL" id="MEYN01000037">
    <property type="protein sequence ID" value="OGD29863.1"/>
    <property type="molecule type" value="Genomic_DNA"/>
</dbReference>
<evidence type="ECO:0000256" key="15">
    <source>
        <dbReference type="SAM" id="Coils"/>
    </source>
</evidence>
<dbReference type="PIRSF" id="PIRSF001529">
    <property type="entry name" value="Ser-tRNA-synth_IIa"/>
    <property type="match status" value="1"/>
</dbReference>
<comment type="catalytic activity">
    <reaction evidence="10 12">
        <text>tRNA(Sec) + L-serine + ATP = L-seryl-tRNA(Sec) + AMP + diphosphate + H(+)</text>
        <dbReference type="Rhea" id="RHEA:42580"/>
        <dbReference type="Rhea" id="RHEA-COMP:9742"/>
        <dbReference type="Rhea" id="RHEA-COMP:10128"/>
        <dbReference type="ChEBI" id="CHEBI:15378"/>
        <dbReference type="ChEBI" id="CHEBI:30616"/>
        <dbReference type="ChEBI" id="CHEBI:33019"/>
        <dbReference type="ChEBI" id="CHEBI:33384"/>
        <dbReference type="ChEBI" id="CHEBI:78442"/>
        <dbReference type="ChEBI" id="CHEBI:78533"/>
        <dbReference type="ChEBI" id="CHEBI:456215"/>
        <dbReference type="EC" id="6.1.1.11"/>
    </reaction>
</comment>
<evidence type="ECO:0000256" key="12">
    <source>
        <dbReference type="HAMAP-Rule" id="MF_00176"/>
    </source>
</evidence>
<feature type="binding site" evidence="13">
    <location>
        <position position="257"/>
    </location>
    <ligand>
        <name>L-serine</name>
        <dbReference type="ChEBI" id="CHEBI:33384"/>
    </ligand>
</feature>
<dbReference type="HAMAP" id="MF_00176">
    <property type="entry name" value="Ser_tRNA_synth_type1"/>
    <property type="match status" value="1"/>
</dbReference>
<gene>
    <name evidence="12" type="primary">serS</name>
    <name evidence="17" type="ORF">A2W60_01505</name>
</gene>
<comment type="function">
    <text evidence="12">Catalyzes the attachment of serine to tRNA(Ser). Is also able to aminoacylate tRNA(Sec) with serine, to form the misacylated tRNA L-seryl-tRNA(Sec), which will be further converted into selenocysteinyl-tRNA(Sec).</text>
</comment>
<keyword evidence="6 12" id="KW-0547">Nucleotide-binding</keyword>
<comment type="pathway">
    <text evidence="2 12">Aminoacyl-tRNA biosynthesis; selenocysteinyl-tRNA(Sec) biosynthesis; L-seryl-tRNA(Sec) from L-serine and tRNA(Sec): step 1/1.</text>
</comment>
<dbReference type="GO" id="GO:0005524">
    <property type="term" value="F:ATP binding"/>
    <property type="evidence" value="ECO:0007669"/>
    <property type="project" value="UniProtKB-UniRule"/>
</dbReference>
<feature type="binding site" evidence="12">
    <location>
        <position position="273"/>
    </location>
    <ligand>
        <name>ATP</name>
        <dbReference type="ChEBI" id="CHEBI:30616"/>
    </ligand>
</feature>
<evidence type="ECO:0000256" key="13">
    <source>
        <dbReference type="PIRSR" id="PIRSR001529-1"/>
    </source>
</evidence>
<dbReference type="SUPFAM" id="SSF46589">
    <property type="entry name" value="tRNA-binding arm"/>
    <property type="match status" value="1"/>
</dbReference>
<evidence type="ECO:0000256" key="1">
    <source>
        <dbReference type="ARBA" id="ARBA00004496"/>
    </source>
</evidence>
<dbReference type="InterPro" id="IPR002317">
    <property type="entry name" value="Ser-tRNA-ligase_type_1"/>
</dbReference>
<dbReference type="PANTHER" id="PTHR43697:SF1">
    <property type="entry name" value="SERINE--TRNA LIGASE"/>
    <property type="match status" value="1"/>
</dbReference>
<dbReference type="GO" id="GO:0004828">
    <property type="term" value="F:serine-tRNA ligase activity"/>
    <property type="evidence" value="ECO:0007669"/>
    <property type="project" value="UniProtKB-UniRule"/>
</dbReference>
<evidence type="ECO:0000256" key="7">
    <source>
        <dbReference type="ARBA" id="ARBA00022840"/>
    </source>
</evidence>
<comment type="similarity">
    <text evidence="3 12">Belongs to the class-II aminoacyl-tRNA synthetase family. Type-1 seryl-tRNA synthetase subfamily.</text>
</comment>
<organism evidence="17 18">
    <name type="scientific">Candidatus Azambacteria bacterium RIFCSPHIGHO2_02_46_12</name>
    <dbReference type="NCBI Taxonomy" id="1797295"/>
    <lineage>
        <taxon>Bacteria</taxon>
        <taxon>Candidatus Azamiibacteriota</taxon>
    </lineage>
</organism>
<dbReference type="PRINTS" id="PR00981">
    <property type="entry name" value="TRNASYNTHSER"/>
</dbReference>
<dbReference type="Proteomes" id="UP000179184">
    <property type="component" value="Unassembled WGS sequence"/>
</dbReference>
<feature type="binding site" evidence="12 14">
    <location>
        <begin position="257"/>
        <end position="259"/>
    </location>
    <ligand>
        <name>ATP</name>
        <dbReference type="ChEBI" id="CHEBI:30616"/>
    </ligand>
</feature>
<dbReference type="InterPro" id="IPR015866">
    <property type="entry name" value="Ser-tRNA-synth_1_N"/>
</dbReference>
<evidence type="ECO:0000256" key="5">
    <source>
        <dbReference type="ARBA" id="ARBA00022598"/>
    </source>
</evidence>
<dbReference type="UniPathway" id="UPA00906">
    <property type="reaction ID" value="UER00895"/>
</dbReference>
<reference evidence="17 18" key="1">
    <citation type="journal article" date="2016" name="Nat. Commun.">
        <title>Thousands of microbial genomes shed light on interconnected biogeochemical processes in an aquifer system.</title>
        <authorList>
            <person name="Anantharaman K."/>
            <person name="Brown C.T."/>
            <person name="Hug L.A."/>
            <person name="Sharon I."/>
            <person name="Castelle C.J."/>
            <person name="Probst A.J."/>
            <person name="Thomas B.C."/>
            <person name="Singh A."/>
            <person name="Wilkins M.J."/>
            <person name="Karaoz U."/>
            <person name="Brodie E.L."/>
            <person name="Williams K.H."/>
            <person name="Hubbard S.S."/>
            <person name="Banfield J.F."/>
        </authorList>
    </citation>
    <scope>NUCLEOTIDE SEQUENCE [LARGE SCALE GENOMIC DNA]</scope>
</reference>
<keyword evidence="7 12" id="KW-0067">ATP-binding</keyword>
<feature type="binding site" evidence="12 13">
    <location>
        <position position="280"/>
    </location>
    <ligand>
        <name>L-serine</name>
        <dbReference type="ChEBI" id="CHEBI:33384"/>
    </ligand>
</feature>
<evidence type="ECO:0000313" key="18">
    <source>
        <dbReference type="Proteomes" id="UP000179184"/>
    </source>
</evidence>
<evidence type="ECO:0000256" key="14">
    <source>
        <dbReference type="PIRSR" id="PIRSR001529-2"/>
    </source>
</evidence>
<dbReference type="Gene3D" id="3.30.930.10">
    <property type="entry name" value="Bira Bifunctional Protein, Domain 2"/>
    <property type="match status" value="1"/>
</dbReference>
<dbReference type="GO" id="GO:0006434">
    <property type="term" value="P:seryl-tRNA aminoacylation"/>
    <property type="evidence" value="ECO:0007669"/>
    <property type="project" value="UniProtKB-UniRule"/>
</dbReference>
<comment type="subcellular location">
    <subcellularLocation>
        <location evidence="1 12">Cytoplasm</location>
    </subcellularLocation>
</comment>
<keyword evidence="9 12" id="KW-0030">Aminoacyl-tRNA synthetase</keyword>
<feature type="coiled-coil region" evidence="15">
    <location>
        <begin position="30"/>
        <end position="57"/>
    </location>
</feature>
<comment type="catalytic activity">
    <reaction evidence="11 12">
        <text>tRNA(Ser) + L-serine + ATP = L-seryl-tRNA(Ser) + AMP + diphosphate + H(+)</text>
        <dbReference type="Rhea" id="RHEA:12292"/>
        <dbReference type="Rhea" id="RHEA-COMP:9669"/>
        <dbReference type="Rhea" id="RHEA-COMP:9703"/>
        <dbReference type="ChEBI" id="CHEBI:15378"/>
        <dbReference type="ChEBI" id="CHEBI:30616"/>
        <dbReference type="ChEBI" id="CHEBI:33019"/>
        <dbReference type="ChEBI" id="CHEBI:33384"/>
        <dbReference type="ChEBI" id="CHEBI:78442"/>
        <dbReference type="ChEBI" id="CHEBI:78533"/>
        <dbReference type="ChEBI" id="CHEBI:456215"/>
        <dbReference type="EC" id="6.1.1.11"/>
    </reaction>
</comment>
<keyword evidence="5 12" id="KW-0436">Ligase</keyword>
<dbReference type="InterPro" id="IPR002314">
    <property type="entry name" value="aa-tRNA-synt_IIb"/>
</dbReference>
<feature type="binding site" evidence="12">
    <location>
        <position position="380"/>
    </location>
    <ligand>
        <name>L-serine</name>
        <dbReference type="ChEBI" id="CHEBI:33384"/>
    </ligand>
</feature>
<evidence type="ECO:0000256" key="9">
    <source>
        <dbReference type="ARBA" id="ARBA00023146"/>
    </source>
</evidence>
<name>A0A1F5BH39_9BACT</name>